<feature type="domain" description="TIR" evidence="1">
    <location>
        <begin position="42"/>
        <end position="75"/>
    </location>
</feature>
<dbReference type="EMBL" id="BTGU01001379">
    <property type="protein sequence ID" value="GMN22323.1"/>
    <property type="molecule type" value="Genomic_DNA"/>
</dbReference>
<dbReference type="GO" id="GO:0007165">
    <property type="term" value="P:signal transduction"/>
    <property type="evidence" value="ECO:0007669"/>
    <property type="project" value="InterPro"/>
</dbReference>
<dbReference type="Gene3D" id="3.40.50.10140">
    <property type="entry name" value="Toll/interleukin-1 receptor homology (TIR) domain"/>
    <property type="match status" value="1"/>
</dbReference>
<evidence type="ECO:0000313" key="3">
    <source>
        <dbReference type="EMBL" id="GMN22351.1"/>
    </source>
</evidence>
<accession>A0AA87YT22</accession>
<dbReference type="AlphaFoldDB" id="A0AA87YT22"/>
<dbReference type="InterPro" id="IPR035897">
    <property type="entry name" value="Toll_tir_struct_dom_sf"/>
</dbReference>
<protein>
    <recommendedName>
        <fullName evidence="1">TIR domain-containing protein</fullName>
    </recommendedName>
</protein>
<evidence type="ECO:0000259" key="1">
    <source>
        <dbReference type="Pfam" id="PF01582"/>
    </source>
</evidence>
<keyword evidence="4" id="KW-1185">Reference proteome</keyword>
<dbReference type="EMBL" id="BTGU01001381">
    <property type="protein sequence ID" value="GMN22351.1"/>
    <property type="molecule type" value="Genomic_DNA"/>
</dbReference>
<evidence type="ECO:0000313" key="2">
    <source>
        <dbReference type="EMBL" id="GMN22323.1"/>
    </source>
</evidence>
<evidence type="ECO:0000313" key="4">
    <source>
        <dbReference type="Proteomes" id="UP001187192"/>
    </source>
</evidence>
<gene>
    <name evidence="2" type="ORF">TIFTF001_040230</name>
    <name evidence="3" type="ORF">TIFTF001_040237</name>
</gene>
<sequence length="99" mass="10831">MYMIRVRVGSWFELDRAGCPNHSMAARHVVLAERKLTTYVYAVANLSGWDSRSIRPESKLIKEIVKDIEKKLEEHHAAMSAAVIGGVVAATAASSSVSC</sequence>
<comment type="caution">
    <text evidence="2">The sequence shown here is derived from an EMBL/GenBank/DDBJ whole genome shotgun (WGS) entry which is preliminary data.</text>
</comment>
<dbReference type="InterPro" id="IPR000157">
    <property type="entry name" value="TIR_dom"/>
</dbReference>
<dbReference type="Pfam" id="PF01582">
    <property type="entry name" value="TIR"/>
    <property type="match status" value="1"/>
</dbReference>
<name>A0AA87YT22_FICCA</name>
<reference evidence="2" key="1">
    <citation type="submission" date="2023-07" db="EMBL/GenBank/DDBJ databases">
        <title>draft genome sequence of fig (Ficus carica).</title>
        <authorList>
            <person name="Takahashi T."/>
            <person name="Nishimura K."/>
        </authorList>
    </citation>
    <scope>NUCLEOTIDE SEQUENCE</scope>
</reference>
<organism evidence="2 4">
    <name type="scientific">Ficus carica</name>
    <name type="common">Common fig</name>
    <dbReference type="NCBI Taxonomy" id="3494"/>
    <lineage>
        <taxon>Eukaryota</taxon>
        <taxon>Viridiplantae</taxon>
        <taxon>Streptophyta</taxon>
        <taxon>Embryophyta</taxon>
        <taxon>Tracheophyta</taxon>
        <taxon>Spermatophyta</taxon>
        <taxon>Magnoliopsida</taxon>
        <taxon>eudicotyledons</taxon>
        <taxon>Gunneridae</taxon>
        <taxon>Pentapetalae</taxon>
        <taxon>rosids</taxon>
        <taxon>fabids</taxon>
        <taxon>Rosales</taxon>
        <taxon>Moraceae</taxon>
        <taxon>Ficeae</taxon>
        <taxon>Ficus</taxon>
    </lineage>
</organism>
<proteinExistence type="predicted"/>
<dbReference type="Proteomes" id="UP001187192">
    <property type="component" value="Unassembled WGS sequence"/>
</dbReference>